<dbReference type="InterPro" id="IPR006091">
    <property type="entry name" value="Acyl-CoA_Oxase/DH_mid-dom"/>
</dbReference>
<dbReference type="InterPro" id="IPR037069">
    <property type="entry name" value="AcylCoA_DH/ox_N_sf"/>
</dbReference>
<sequence length="374" mass="41009">MSRAFWESPRHAEFRTRVREILRNAILPHADRWEAQGHVDPEAWKTLAAQGLLSHGHHGEAFLESAILLEELGRTGYAGVRAGVGVHAYMATSYLDLFGTPAQREAYLEPARRGERLAALAITEADAGSDLSRLRTRARPREGGGLLVDGEKLYVANGSQASFFVTLVRTRDQKAAPRALTGVSLLLIDADSPGVRRTGQRMLGWRSADVCEVVFDNVAVPEDRVLGRRDHALMHIVQGLDFERLAAGLLAVGGVAHCLELLEEHIRRRRVKDTPLYGHQAVRHAFAELTADHDLVSQYGRHAAWLHSRGELDSRTATVLKLKATELAVRAAHVCLQFHGAQGCLDESTAARLYRDASAGTIAAGASELLRDLI</sequence>
<dbReference type="Pfam" id="PF00441">
    <property type="entry name" value="Acyl-CoA_dh_1"/>
    <property type="match status" value="1"/>
</dbReference>
<dbReference type="InterPro" id="IPR009075">
    <property type="entry name" value="AcylCo_DH/oxidase_C"/>
</dbReference>
<keyword evidence="11" id="KW-1185">Reference proteome</keyword>
<evidence type="ECO:0000256" key="2">
    <source>
        <dbReference type="ARBA" id="ARBA00009347"/>
    </source>
</evidence>
<evidence type="ECO:0000256" key="3">
    <source>
        <dbReference type="ARBA" id="ARBA00022630"/>
    </source>
</evidence>
<dbReference type="InterPro" id="IPR009100">
    <property type="entry name" value="AcylCoA_DH/oxidase_NM_dom_sf"/>
</dbReference>
<keyword evidence="5 6" id="KW-0560">Oxidoreductase</keyword>
<evidence type="ECO:0000256" key="6">
    <source>
        <dbReference type="RuleBase" id="RU362125"/>
    </source>
</evidence>
<evidence type="ECO:0000256" key="1">
    <source>
        <dbReference type="ARBA" id="ARBA00001974"/>
    </source>
</evidence>
<feature type="domain" description="Acyl-CoA oxidase/dehydrogenase middle" evidence="8">
    <location>
        <begin position="119"/>
        <end position="218"/>
    </location>
</feature>
<organism evidence="10 11">
    <name type="scientific">Streptomyces parvulus</name>
    <dbReference type="NCBI Taxonomy" id="146923"/>
    <lineage>
        <taxon>Bacteria</taxon>
        <taxon>Bacillati</taxon>
        <taxon>Actinomycetota</taxon>
        <taxon>Actinomycetes</taxon>
        <taxon>Kitasatosporales</taxon>
        <taxon>Streptomycetaceae</taxon>
        <taxon>Streptomyces</taxon>
    </lineage>
</organism>
<gene>
    <name evidence="10" type="ORF">VSS30_33730</name>
</gene>
<dbReference type="InterPro" id="IPR013786">
    <property type="entry name" value="AcylCoA_DH/ox_N"/>
</dbReference>
<accession>A0ABV5DMM6</accession>
<feature type="domain" description="Acyl-CoA dehydrogenase/oxidase C-terminal" evidence="7">
    <location>
        <begin position="237"/>
        <end position="374"/>
    </location>
</feature>
<keyword evidence="3 6" id="KW-0285">Flavoprotein</keyword>
<dbReference type="Proteomes" id="UP001585018">
    <property type="component" value="Unassembled WGS sequence"/>
</dbReference>
<comment type="caution">
    <text evidence="10">The sequence shown here is derived from an EMBL/GenBank/DDBJ whole genome shotgun (WGS) entry which is preliminary data.</text>
</comment>
<evidence type="ECO:0000313" key="10">
    <source>
        <dbReference type="EMBL" id="MFB8753782.1"/>
    </source>
</evidence>
<protein>
    <submittedName>
        <fullName evidence="10">Acyl-CoA dehydrogenase family protein</fullName>
    </submittedName>
</protein>
<dbReference type="InterPro" id="IPR046373">
    <property type="entry name" value="Acyl-CoA_Oxase/DH_mid-dom_sf"/>
</dbReference>
<dbReference type="RefSeq" id="WP_376720144.1">
    <property type="nucleotide sequence ID" value="NZ_JAYMRR010000031.1"/>
</dbReference>
<dbReference type="PANTHER" id="PTHR48083:SF2">
    <property type="entry name" value="MEDIUM-CHAIN SPECIFIC ACYL-COA DEHYDROGENASE, MITOCHONDRIAL"/>
    <property type="match status" value="1"/>
</dbReference>
<evidence type="ECO:0000256" key="4">
    <source>
        <dbReference type="ARBA" id="ARBA00022827"/>
    </source>
</evidence>
<reference evidence="10 11" key="1">
    <citation type="submission" date="2024-01" db="EMBL/GenBank/DDBJ databases">
        <title>Genome mining of biosynthetic gene clusters to explore secondary metabolites of Streptomyces sp.</title>
        <authorList>
            <person name="Baig A."/>
            <person name="Ajitkumar Shintre N."/>
            <person name="Kumar H."/>
            <person name="Anbarasu A."/>
            <person name="Ramaiah S."/>
        </authorList>
    </citation>
    <scope>NUCLEOTIDE SEQUENCE [LARGE SCALE GENOMIC DNA]</scope>
    <source>
        <strain evidence="10 11">A03</strain>
    </source>
</reference>
<evidence type="ECO:0000259" key="8">
    <source>
        <dbReference type="Pfam" id="PF02770"/>
    </source>
</evidence>
<evidence type="ECO:0000313" key="11">
    <source>
        <dbReference type="Proteomes" id="UP001585018"/>
    </source>
</evidence>
<evidence type="ECO:0000259" key="7">
    <source>
        <dbReference type="Pfam" id="PF00441"/>
    </source>
</evidence>
<name>A0ABV5DMM6_9ACTN</name>
<dbReference type="Gene3D" id="1.10.540.10">
    <property type="entry name" value="Acyl-CoA dehydrogenase/oxidase, N-terminal domain"/>
    <property type="match status" value="1"/>
</dbReference>
<dbReference type="Pfam" id="PF02771">
    <property type="entry name" value="Acyl-CoA_dh_N"/>
    <property type="match status" value="1"/>
</dbReference>
<dbReference type="SUPFAM" id="SSF56645">
    <property type="entry name" value="Acyl-CoA dehydrogenase NM domain-like"/>
    <property type="match status" value="1"/>
</dbReference>
<evidence type="ECO:0000256" key="5">
    <source>
        <dbReference type="ARBA" id="ARBA00023002"/>
    </source>
</evidence>
<keyword evidence="4 6" id="KW-0274">FAD</keyword>
<proteinExistence type="inferred from homology"/>
<dbReference type="EMBL" id="JAYMRR010000031">
    <property type="protein sequence ID" value="MFB8753782.1"/>
    <property type="molecule type" value="Genomic_DNA"/>
</dbReference>
<dbReference type="InterPro" id="IPR050741">
    <property type="entry name" value="Acyl-CoA_dehydrogenase"/>
</dbReference>
<evidence type="ECO:0000259" key="9">
    <source>
        <dbReference type="Pfam" id="PF02771"/>
    </source>
</evidence>
<dbReference type="Gene3D" id="2.40.110.10">
    <property type="entry name" value="Butyryl-CoA Dehydrogenase, subunit A, domain 2"/>
    <property type="match status" value="1"/>
</dbReference>
<dbReference type="Pfam" id="PF02770">
    <property type="entry name" value="Acyl-CoA_dh_M"/>
    <property type="match status" value="1"/>
</dbReference>
<comment type="cofactor">
    <cofactor evidence="1 6">
        <name>FAD</name>
        <dbReference type="ChEBI" id="CHEBI:57692"/>
    </cofactor>
</comment>
<comment type="similarity">
    <text evidence="2 6">Belongs to the acyl-CoA dehydrogenase family.</text>
</comment>
<dbReference type="SUPFAM" id="SSF47203">
    <property type="entry name" value="Acyl-CoA dehydrogenase C-terminal domain-like"/>
    <property type="match status" value="1"/>
</dbReference>
<dbReference type="Gene3D" id="1.20.140.10">
    <property type="entry name" value="Butyryl-CoA Dehydrogenase, subunit A, domain 3"/>
    <property type="match status" value="1"/>
</dbReference>
<dbReference type="InterPro" id="IPR036250">
    <property type="entry name" value="AcylCo_DH-like_C"/>
</dbReference>
<feature type="domain" description="Acyl-CoA dehydrogenase/oxidase N-terminal" evidence="9">
    <location>
        <begin position="9"/>
        <end position="115"/>
    </location>
</feature>
<dbReference type="PANTHER" id="PTHR48083">
    <property type="entry name" value="MEDIUM-CHAIN SPECIFIC ACYL-COA DEHYDROGENASE, MITOCHONDRIAL-RELATED"/>
    <property type="match status" value="1"/>
</dbReference>